<dbReference type="HAMAP" id="MF_00080">
    <property type="entry name" value="IF_3"/>
    <property type="match status" value="1"/>
</dbReference>
<dbReference type="AlphaFoldDB" id="C5CE39"/>
<dbReference type="PROSITE" id="PS00938">
    <property type="entry name" value="IF3"/>
    <property type="match status" value="1"/>
</dbReference>
<reference evidence="9 10" key="2">
    <citation type="journal article" date="2011" name="J. Bacteriol.">
        <title>Genome Sequence of Kosmotoga olearia Strain TBF 19.5.1, a Thermophilic Bacterium with a Wide Growth Temperature Range, Isolated from the Troll B Oil Platform in the North Sea.</title>
        <authorList>
            <person name="Swithers K.S."/>
            <person name="Dipippo J.L."/>
            <person name="Bruce D.C."/>
            <person name="Detter C."/>
            <person name="Tapia R."/>
            <person name="Han S."/>
            <person name="Goodwin L.A."/>
            <person name="Han J."/>
            <person name="Woyke T."/>
            <person name="Pitluck S."/>
            <person name="Pennacchio L."/>
            <person name="Nolan M."/>
            <person name="Mikhailova N."/>
            <person name="Land M.L."/>
            <person name="Nesbo C.L."/>
            <person name="Gogarten J.P."/>
            <person name="Noll K.M."/>
        </authorList>
    </citation>
    <scope>NUCLEOTIDE SEQUENCE [LARGE SCALE GENOMIC DNA]</scope>
    <source>
        <strain evidence="10">ATCC BAA-1733 / DSM 21960 / TBF 19.5.1</strain>
    </source>
</reference>
<dbReference type="PANTHER" id="PTHR10938">
    <property type="entry name" value="TRANSLATION INITIATION FACTOR IF-3"/>
    <property type="match status" value="1"/>
</dbReference>
<dbReference type="InterPro" id="IPR019814">
    <property type="entry name" value="Translation_initiation_fac_3_N"/>
</dbReference>
<dbReference type="eggNOG" id="COG0290">
    <property type="taxonomic scope" value="Bacteria"/>
</dbReference>
<comment type="similarity">
    <text evidence="1 4 6">Belongs to the IF-3 family.</text>
</comment>
<dbReference type="NCBIfam" id="TIGR00168">
    <property type="entry name" value="infC"/>
    <property type="match status" value="1"/>
</dbReference>
<dbReference type="HOGENOM" id="CLU_054919_3_2_0"/>
<dbReference type="InterPro" id="IPR036788">
    <property type="entry name" value="T_IF-3_C_sf"/>
</dbReference>
<reference evidence="9 10" key="1">
    <citation type="submission" date="2009-06" db="EMBL/GenBank/DDBJ databases">
        <title>Complete sequence of Thermotogales bacterium TBF 19.5.1.</title>
        <authorList>
            <consortium name="US DOE Joint Genome Institute"/>
            <person name="Lucas S."/>
            <person name="Copeland A."/>
            <person name="Lapidus A."/>
            <person name="Glavina del Rio T."/>
            <person name="Tice H."/>
            <person name="Bruce D."/>
            <person name="Goodwin L."/>
            <person name="Pitluck S."/>
            <person name="Chertkov O."/>
            <person name="Brettin T."/>
            <person name="Detter J.C."/>
            <person name="Han C."/>
            <person name="Schmutz J."/>
            <person name="Larimer F."/>
            <person name="Land M."/>
            <person name="Hauser L."/>
            <person name="Kyrpides N."/>
            <person name="Ovchinnikova G."/>
            <person name="Noll K."/>
        </authorList>
    </citation>
    <scope>NUCLEOTIDE SEQUENCE [LARGE SCALE GENOMIC DNA]</scope>
    <source>
        <strain evidence="10">ATCC BAA-1733 / DSM 21960 / TBF 19.5.1</strain>
    </source>
</reference>
<dbReference type="InterPro" id="IPR001288">
    <property type="entry name" value="Translation_initiation_fac_3"/>
</dbReference>
<dbReference type="Gene3D" id="3.30.110.10">
    <property type="entry name" value="Translation initiation factor 3 (IF-3), C-terminal domain"/>
    <property type="match status" value="1"/>
</dbReference>
<dbReference type="EMBL" id="CP001634">
    <property type="protein sequence ID" value="ACR80141.1"/>
    <property type="molecule type" value="Genomic_DNA"/>
</dbReference>
<evidence type="ECO:0000256" key="4">
    <source>
        <dbReference type="HAMAP-Rule" id="MF_00080"/>
    </source>
</evidence>
<accession>C5CE39</accession>
<dbReference type="GO" id="GO:0003743">
    <property type="term" value="F:translation initiation factor activity"/>
    <property type="evidence" value="ECO:0007669"/>
    <property type="project" value="UniProtKB-UniRule"/>
</dbReference>
<evidence type="ECO:0000256" key="6">
    <source>
        <dbReference type="RuleBase" id="RU000646"/>
    </source>
</evidence>
<dbReference type="FunFam" id="3.30.110.10:FF:000001">
    <property type="entry name" value="Translation initiation factor IF-3"/>
    <property type="match status" value="1"/>
</dbReference>
<keyword evidence="4" id="KW-0963">Cytoplasm</keyword>
<feature type="domain" description="Translation initiation factor 3 C-terminal" evidence="7">
    <location>
        <begin position="90"/>
        <end position="175"/>
    </location>
</feature>
<dbReference type="SUPFAM" id="SSF54364">
    <property type="entry name" value="Translation initiation factor IF3, N-terminal domain"/>
    <property type="match status" value="1"/>
</dbReference>
<evidence type="ECO:0000313" key="10">
    <source>
        <dbReference type="Proteomes" id="UP000002382"/>
    </source>
</evidence>
<keyword evidence="3 4" id="KW-0648">Protein biosynthesis</keyword>
<dbReference type="KEGG" id="kol:Kole_1449"/>
<evidence type="ECO:0000313" key="9">
    <source>
        <dbReference type="EMBL" id="ACR80141.1"/>
    </source>
</evidence>
<dbReference type="RefSeq" id="WP_015868788.1">
    <property type="nucleotide sequence ID" value="NC_012785.1"/>
</dbReference>
<evidence type="ECO:0000259" key="8">
    <source>
        <dbReference type="Pfam" id="PF05198"/>
    </source>
</evidence>
<sequence length="184" mass="21052">MDIGSKKGSSYAPRNSEIRVAKVRVIDENGQQLGIMPTPQALDVAREKGLDLVLVSPNANPPVARIMDYGKYKYEKEKRAKEAKKKAKQVQLKQMKFRLRIEDHDFHTKVNRIRQFLSKGNKVRVVIMFRGREMAFTDQGKQLLDRVAEELKEIAEIDKSAKLEGRDMWMILRPKSPQGGKSDG</sequence>
<dbReference type="Gene3D" id="3.10.20.80">
    <property type="entry name" value="Translation initiation factor 3 (IF-3), N-terminal domain"/>
    <property type="match status" value="1"/>
</dbReference>
<dbReference type="InterPro" id="IPR036787">
    <property type="entry name" value="T_IF-3_N_sf"/>
</dbReference>
<dbReference type="PANTHER" id="PTHR10938:SF0">
    <property type="entry name" value="TRANSLATION INITIATION FACTOR IF-3, MITOCHONDRIAL"/>
    <property type="match status" value="1"/>
</dbReference>
<keyword evidence="2 4" id="KW-0396">Initiation factor</keyword>
<comment type="subunit">
    <text evidence="4 6">Monomer.</text>
</comment>
<protein>
    <recommendedName>
        <fullName evidence="4 5">Translation initiation factor IF-3</fullName>
    </recommendedName>
</protein>
<dbReference type="GO" id="GO:0032790">
    <property type="term" value="P:ribosome disassembly"/>
    <property type="evidence" value="ECO:0007669"/>
    <property type="project" value="TreeGrafter"/>
</dbReference>
<name>C5CE39_KOSOT</name>
<evidence type="ECO:0000256" key="5">
    <source>
        <dbReference type="NCBIfam" id="TIGR00168"/>
    </source>
</evidence>
<dbReference type="InterPro" id="IPR019813">
    <property type="entry name" value="Translation_initiation_fac3_CS"/>
</dbReference>
<dbReference type="GO" id="GO:0016020">
    <property type="term" value="C:membrane"/>
    <property type="evidence" value="ECO:0007669"/>
    <property type="project" value="TreeGrafter"/>
</dbReference>
<keyword evidence="10" id="KW-1185">Reference proteome</keyword>
<dbReference type="Pfam" id="PF05198">
    <property type="entry name" value="IF3_N"/>
    <property type="match status" value="1"/>
</dbReference>
<feature type="domain" description="Translation initiation factor 3 N-terminal" evidence="8">
    <location>
        <begin position="15"/>
        <end position="83"/>
    </location>
</feature>
<dbReference type="SUPFAM" id="SSF55200">
    <property type="entry name" value="Translation initiation factor IF3, C-terminal domain"/>
    <property type="match status" value="1"/>
</dbReference>
<evidence type="ECO:0000256" key="3">
    <source>
        <dbReference type="ARBA" id="ARBA00022917"/>
    </source>
</evidence>
<dbReference type="GO" id="GO:0043022">
    <property type="term" value="F:ribosome binding"/>
    <property type="evidence" value="ECO:0007669"/>
    <property type="project" value="UniProtKB-ARBA"/>
</dbReference>
<comment type="subcellular location">
    <subcellularLocation>
        <location evidence="4 6">Cytoplasm</location>
    </subcellularLocation>
</comment>
<evidence type="ECO:0000259" key="7">
    <source>
        <dbReference type="Pfam" id="PF00707"/>
    </source>
</evidence>
<proteinExistence type="inferred from homology"/>
<dbReference type="FunFam" id="3.10.20.80:FF:000001">
    <property type="entry name" value="Translation initiation factor IF-3"/>
    <property type="match status" value="1"/>
</dbReference>
<dbReference type="Proteomes" id="UP000002382">
    <property type="component" value="Chromosome"/>
</dbReference>
<evidence type="ECO:0000256" key="2">
    <source>
        <dbReference type="ARBA" id="ARBA00022540"/>
    </source>
</evidence>
<gene>
    <name evidence="4" type="primary">infC</name>
    <name evidence="9" type="ordered locus">Kole_1449</name>
</gene>
<dbReference type="OrthoDB" id="9806014at2"/>
<evidence type="ECO:0000256" key="1">
    <source>
        <dbReference type="ARBA" id="ARBA00005439"/>
    </source>
</evidence>
<dbReference type="GO" id="GO:0005829">
    <property type="term" value="C:cytosol"/>
    <property type="evidence" value="ECO:0007669"/>
    <property type="project" value="TreeGrafter"/>
</dbReference>
<dbReference type="InterPro" id="IPR019815">
    <property type="entry name" value="Translation_initiation_fac_3_C"/>
</dbReference>
<comment type="function">
    <text evidence="4 6">IF-3 binds to the 30S ribosomal subunit and shifts the equilibrium between 70S ribosomes and their 50S and 30S subunits in favor of the free subunits, thus enhancing the availability of 30S subunits on which protein synthesis initiation begins.</text>
</comment>
<dbReference type="Pfam" id="PF00707">
    <property type="entry name" value="IF3_C"/>
    <property type="match status" value="1"/>
</dbReference>
<organism evidence="9 10">
    <name type="scientific">Kosmotoga olearia (strain ATCC BAA-1733 / DSM 21960 / TBF 19.5.1)</name>
    <dbReference type="NCBI Taxonomy" id="521045"/>
    <lineage>
        <taxon>Bacteria</taxon>
        <taxon>Thermotogati</taxon>
        <taxon>Thermotogota</taxon>
        <taxon>Thermotogae</taxon>
        <taxon>Kosmotogales</taxon>
        <taxon>Kosmotogaceae</taxon>
        <taxon>Kosmotoga</taxon>
    </lineage>
</organism>
<dbReference type="STRING" id="521045.Kole_1449"/>